<accession>A0ABS2NUP4</accession>
<dbReference type="InterPro" id="IPR007412">
    <property type="entry name" value="FlgM"/>
</dbReference>
<evidence type="ECO:0000259" key="8">
    <source>
        <dbReference type="Pfam" id="PF04316"/>
    </source>
</evidence>
<keyword evidence="9" id="KW-0966">Cell projection</keyword>
<keyword evidence="6" id="KW-0804">Transcription</keyword>
<dbReference type="RefSeq" id="WP_204412605.1">
    <property type="nucleotide sequence ID" value="NZ_JAFBED010000001.1"/>
</dbReference>
<keyword evidence="4" id="KW-1005">Bacterial flagellum biogenesis</keyword>
<evidence type="ECO:0000256" key="3">
    <source>
        <dbReference type="ARBA" id="ARBA00022491"/>
    </source>
</evidence>
<keyword evidence="9" id="KW-0969">Cilium</keyword>
<dbReference type="Gene3D" id="6.10.140.30">
    <property type="entry name" value="Anti-sigma-28 factor FlgM"/>
    <property type="match status" value="1"/>
</dbReference>
<sequence length="85" mass="9513">MKINNIGPSGINPYKNQAKQTMKASTHAKADQIEISTKALELQERSKFAEARQEKVASLKIAVENGTYQVDPKTVAKNMIDFYKN</sequence>
<evidence type="ECO:0000256" key="4">
    <source>
        <dbReference type="ARBA" id="ARBA00022795"/>
    </source>
</evidence>
<dbReference type="InterPro" id="IPR035890">
    <property type="entry name" value="Anti-sigma-28_factor_FlgM_sf"/>
</dbReference>
<evidence type="ECO:0000256" key="7">
    <source>
        <dbReference type="SAM" id="MobiDB-lite"/>
    </source>
</evidence>
<dbReference type="SUPFAM" id="SSF101498">
    <property type="entry name" value="Anti-sigma factor FlgM"/>
    <property type="match status" value="1"/>
</dbReference>
<dbReference type="NCBIfam" id="TIGR03824">
    <property type="entry name" value="FlgM_jcvi"/>
    <property type="match status" value="1"/>
</dbReference>
<dbReference type="Proteomes" id="UP000737402">
    <property type="component" value="Unassembled WGS sequence"/>
</dbReference>
<name>A0ABS2NUP4_9BACI</name>
<comment type="caution">
    <text evidence="9">The sequence shown here is derived from an EMBL/GenBank/DDBJ whole genome shotgun (WGS) entry which is preliminary data.</text>
</comment>
<protein>
    <recommendedName>
        <fullName evidence="2">Negative regulator of flagellin synthesis</fullName>
    </recommendedName>
</protein>
<evidence type="ECO:0000256" key="6">
    <source>
        <dbReference type="ARBA" id="ARBA00023163"/>
    </source>
</evidence>
<feature type="domain" description="Anti-sigma-28 factor FlgM C-terminal" evidence="8">
    <location>
        <begin position="31"/>
        <end position="81"/>
    </location>
</feature>
<comment type="similarity">
    <text evidence="1">Belongs to the FlgM family.</text>
</comment>
<gene>
    <name evidence="9" type="ORF">JOC95_000213</name>
</gene>
<keyword evidence="9" id="KW-0282">Flagellum</keyword>
<feature type="region of interest" description="Disordered" evidence="7">
    <location>
        <begin position="1"/>
        <end position="27"/>
    </location>
</feature>
<dbReference type="Pfam" id="PF04316">
    <property type="entry name" value="FlgM"/>
    <property type="match status" value="1"/>
</dbReference>
<evidence type="ECO:0000313" key="10">
    <source>
        <dbReference type="Proteomes" id="UP000737402"/>
    </source>
</evidence>
<evidence type="ECO:0000256" key="1">
    <source>
        <dbReference type="ARBA" id="ARBA00005322"/>
    </source>
</evidence>
<proteinExistence type="inferred from homology"/>
<evidence type="ECO:0000313" key="9">
    <source>
        <dbReference type="EMBL" id="MBM7618371.1"/>
    </source>
</evidence>
<keyword evidence="5" id="KW-0805">Transcription regulation</keyword>
<keyword evidence="10" id="KW-1185">Reference proteome</keyword>
<reference evidence="9 10" key="1">
    <citation type="submission" date="2021-01" db="EMBL/GenBank/DDBJ databases">
        <title>Genomic Encyclopedia of Type Strains, Phase IV (KMG-IV): sequencing the most valuable type-strain genomes for metagenomic binning, comparative biology and taxonomic classification.</title>
        <authorList>
            <person name="Goeker M."/>
        </authorList>
    </citation>
    <scope>NUCLEOTIDE SEQUENCE [LARGE SCALE GENOMIC DNA]</scope>
    <source>
        <strain evidence="9 10">DSM 25879</strain>
    </source>
</reference>
<feature type="compositionally biased region" description="Polar residues" evidence="7">
    <location>
        <begin position="14"/>
        <end position="24"/>
    </location>
</feature>
<keyword evidence="3" id="KW-0678">Repressor</keyword>
<evidence type="ECO:0000256" key="2">
    <source>
        <dbReference type="ARBA" id="ARBA00017823"/>
    </source>
</evidence>
<dbReference type="EMBL" id="JAFBED010000001">
    <property type="protein sequence ID" value="MBM7618371.1"/>
    <property type="molecule type" value="Genomic_DNA"/>
</dbReference>
<evidence type="ECO:0000256" key="5">
    <source>
        <dbReference type="ARBA" id="ARBA00023015"/>
    </source>
</evidence>
<organism evidence="9 10">
    <name type="scientific">Sutcliffiella tianshenii</name>
    <dbReference type="NCBI Taxonomy" id="1463404"/>
    <lineage>
        <taxon>Bacteria</taxon>
        <taxon>Bacillati</taxon>
        <taxon>Bacillota</taxon>
        <taxon>Bacilli</taxon>
        <taxon>Bacillales</taxon>
        <taxon>Bacillaceae</taxon>
        <taxon>Sutcliffiella</taxon>
    </lineage>
</organism>
<dbReference type="InterPro" id="IPR031316">
    <property type="entry name" value="FlgM_C"/>
</dbReference>